<evidence type="ECO:0000259" key="3">
    <source>
        <dbReference type="Pfam" id="PF01478"/>
    </source>
</evidence>
<dbReference type="GO" id="GO:0006465">
    <property type="term" value="P:signal peptide processing"/>
    <property type="evidence" value="ECO:0007669"/>
    <property type="project" value="TreeGrafter"/>
</dbReference>
<evidence type="ECO:0000313" key="5">
    <source>
        <dbReference type="Proteomes" id="UP000028782"/>
    </source>
</evidence>
<dbReference type="KEGG" id="ctes:O987_26627"/>
<gene>
    <name evidence="4" type="ORF">O987_26627</name>
</gene>
<feature type="domain" description="Prepilin type IV endopeptidase peptidase" evidence="3">
    <location>
        <begin position="3"/>
        <end position="110"/>
    </location>
</feature>
<keyword evidence="4" id="KW-0378">Hydrolase</keyword>
<evidence type="ECO:0000256" key="1">
    <source>
        <dbReference type="ARBA" id="ARBA00005801"/>
    </source>
</evidence>
<dbReference type="AlphaFoldDB" id="A0A076PXE0"/>
<dbReference type="InterPro" id="IPR050882">
    <property type="entry name" value="Prepilin_peptidase/N-MTase"/>
</dbReference>
<feature type="transmembrane region" description="Helical" evidence="2">
    <location>
        <begin position="55"/>
        <end position="75"/>
    </location>
</feature>
<name>A0A076PXE0_COMTE</name>
<dbReference type="HOGENOM" id="CLU_057101_6_1_4"/>
<evidence type="ECO:0000313" key="4">
    <source>
        <dbReference type="EMBL" id="AIJ49391.1"/>
    </source>
</evidence>
<dbReference type="RefSeq" id="WP_080731612.1">
    <property type="nucleotide sequence ID" value="NZ_CP006704.1"/>
</dbReference>
<feature type="transmembrane region" description="Helical" evidence="2">
    <location>
        <begin position="136"/>
        <end position="154"/>
    </location>
</feature>
<sequence>MGFIFLLWISSSAAVDVVYRKCFNWLVISGFGLAILSAALNLEIFSFEVSVNSKFIGFCLALAVFLIFYVCGVMGAGDVKFAAVLGAFLGWEPLLLVWALSCIFAVVIGLISRSKLMYYLSPLMKEESVDLYKKRFIPYVACLSIATVVVLMLSK</sequence>
<dbReference type="GO" id="GO:0004190">
    <property type="term" value="F:aspartic-type endopeptidase activity"/>
    <property type="evidence" value="ECO:0007669"/>
    <property type="project" value="InterPro"/>
</dbReference>
<evidence type="ECO:0000256" key="2">
    <source>
        <dbReference type="SAM" id="Phobius"/>
    </source>
</evidence>
<keyword evidence="2" id="KW-0472">Membrane</keyword>
<protein>
    <submittedName>
        <fullName evidence="4">Flp pilus assembly protein, protease CpaA</fullName>
    </submittedName>
</protein>
<dbReference type="Gene3D" id="1.20.120.1220">
    <property type="match status" value="1"/>
</dbReference>
<feature type="transmembrane region" description="Helical" evidence="2">
    <location>
        <begin position="23"/>
        <end position="43"/>
    </location>
</feature>
<keyword evidence="4" id="KW-0645">Protease</keyword>
<dbReference type="Proteomes" id="UP000028782">
    <property type="component" value="Chromosome"/>
</dbReference>
<dbReference type="EMBL" id="CP006704">
    <property type="protein sequence ID" value="AIJ49391.1"/>
    <property type="molecule type" value="Genomic_DNA"/>
</dbReference>
<comment type="similarity">
    <text evidence="1">Belongs to the peptidase A24 family.</text>
</comment>
<organism evidence="4 5">
    <name type="scientific">Comamonas testosteroni TK102</name>
    <dbReference type="NCBI Taxonomy" id="1392005"/>
    <lineage>
        <taxon>Bacteria</taxon>
        <taxon>Pseudomonadati</taxon>
        <taxon>Pseudomonadota</taxon>
        <taxon>Betaproteobacteria</taxon>
        <taxon>Burkholderiales</taxon>
        <taxon>Comamonadaceae</taxon>
        <taxon>Comamonas</taxon>
    </lineage>
</organism>
<dbReference type="Pfam" id="PF01478">
    <property type="entry name" value="Peptidase_A24"/>
    <property type="match status" value="1"/>
</dbReference>
<dbReference type="PANTHER" id="PTHR30487:SF0">
    <property type="entry name" value="PREPILIN LEADER PEPTIDASE_N-METHYLTRANSFERASE-RELATED"/>
    <property type="match status" value="1"/>
</dbReference>
<feature type="transmembrane region" description="Helical" evidence="2">
    <location>
        <begin position="95"/>
        <end position="116"/>
    </location>
</feature>
<accession>A0A076PXE0</accession>
<keyword evidence="2" id="KW-1133">Transmembrane helix</keyword>
<dbReference type="PANTHER" id="PTHR30487">
    <property type="entry name" value="TYPE 4 PREPILIN-LIKE PROTEINS LEADER PEPTIDE-PROCESSING ENZYME"/>
    <property type="match status" value="1"/>
</dbReference>
<keyword evidence="2" id="KW-0812">Transmembrane</keyword>
<dbReference type="GO" id="GO:0005886">
    <property type="term" value="C:plasma membrane"/>
    <property type="evidence" value="ECO:0007669"/>
    <property type="project" value="TreeGrafter"/>
</dbReference>
<proteinExistence type="inferred from homology"/>
<reference evidence="4 5" key="1">
    <citation type="journal article" date="2014" name="Genome Announc.">
        <title>Complete Genome Sequence of Polychlorinated Biphenyl Degrader Comamonas testosteroni TK102 (NBRC 109938).</title>
        <authorList>
            <person name="Fukuda K."/>
            <person name="Hosoyama A."/>
            <person name="Tsuchikane K."/>
            <person name="Ohji S."/>
            <person name="Yamazoe A."/>
            <person name="Fujita N."/>
            <person name="Shintani M."/>
            <person name="Kimbara K."/>
        </authorList>
    </citation>
    <scope>NUCLEOTIDE SEQUENCE [LARGE SCALE GENOMIC DNA]</scope>
    <source>
        <strain evidence="4">TK102</strain>
    </source>
</reference>
<dbReference type="InterPro" id="IPR000045">
    <property type="entry name" value="Prepilin_IV_endopep_pep"/>
</dbReference>